<comment type="caution">
    <text evidence="1">The sequence shown here is derived from an EMBL/GenBank/DDBJ whole genome shotgun (WGS) entry which is preliminary data.</text>
</comment>
<dbReference type="EMBL" id="JAPDRQ010000183">
    <property type="protein sequence ID" value="KAJ9652775.1"/>
    <property type="molecule type" value="Genomic_DNA"/>
</dbReference>
<organism evidence="1 2">
    <name type="scientific">Neophaeococcomyces mojaviensis</name>
    <dbReference type="NCBI Taxonomy" id="3383035"/>
    <lineage>
        <taxon>Eukaryota</taxon>
        <taxon>Fungi</taxon>
        <taxon>Dikarya</taxon>
        <taxon>Ascomycota</taxon>
        <taxon>Pezizomycotina</taxon>
        <taxon>Eurotiomycetes</taxon>
        <taxon>Chaetothyriomycetidae</taxon>
        <taxon>Chaetothyriales</taxon>
        <taxon>Chaetothyriales incertae sedis</taxon>
        <taxon>Neophaeococcomyces</taxon>
    </lineage>
</organism>
<proteinExistence type="predicted"/>
<sequence>MANPLPIQPTISPVQNILNMDHDDSMLSTPSSHGDEDDLFPTGTAANTNFVAAQTPQNDHLNAAAPGELSPPRSQSFSAPSGQTNGFGSTVSRGQIDGDAELITDDDEAIDVKDGRAEGKGGRESKSADKQKPGAGWKNKKAQEQMQMAWDHIVDRDFDVKQFGDVLLQSVKEK</sequence>
<reference evidence="1" key="1">
    <citation type="submission" date="2022-10" db="EMBL/GenBank/DDBJ databases">
        <title>Culturing micro-colonial fungi from biological soil crusts in the Mojave desert and describing Neophaeococcomyces mojavensis, and introducing the new genera and species Taxawa tesnikishii.</title>
        <authorList>
            <person name="Kurbessoian T."/>
            <person name="Stajich J.E."/>
        </authorList>
    </citation>
    <scope>NUCLEOTIDE SEQUENCE</scope>
    <source>
        <strain evidence="1">JES_112</strain>
    </source>
</reference>
<dbReference type="Proteomes" id="UP001172386">
    <property type="component" value="Unassembled WGS sequence"/>
</dbReference>
<protein>
    <submittedName>
        <fullName evidence="1">Uncharacterized protein</fullName>
    </submittedName>
</protein>
<keyword evidence="2" id="KW-1185">Reference proteome</keyword>
<accession>A0ACC2ZYQ1</accession>
<evidence type="ECO:0000313" key="2">
    <source>
        <dbReference type="Proteomes" id="UP001172386"/>
    </source>
</evidence>
<evidence type="ECO:0000313" key="1">
    <source>
        <dbReference type="EMBL" id="KAJ9652775.1"/>
    </source>
</evidence>
<name>A0ACC2ZYQ1_9EURO</name>
<gene>
    <name evidence="1" type="ORF">H2198_008002</name>
</gene>